<evidence type="ECO:0000313" key="3">
    <source>
        <dbReference type="EMBL" id="AAR37998.1"/>
    </source>
</evidence>
<feature type="signal peptide" evidence="1">
    <location>
        <begin position="1"/>
        <end position="21"/>
    </location>
</feature>
<feature type="domain" description="Amidohydrolase 3" evidence="2">
    <location>
        <begin position="310"/>
        <end position="381"/>
    </location>
</feature>
<dbReference type="InterPro" id="IPR011059">
    <property type="entry name" value="Metal-dep_hydrolase_composite"/>
</dbReference>
<dbReference type="PANTHER" id="PTHR11647">
    <property type="entry name" value="HYDRANTOINASE/DIHYDROPYRIMIDINASE FAMILY MEMBER"/>
    <property type="match status" value="1"/>
</dbReference>
<dbReference type="InterPro" id="IPR032466">
    <property type="entry name" value="Metal_Hydrolase"/>
</dbReference>
<dbReference type="SUPFAM" id="SSF51338">
    <property type="entry name" value="Composite domain of metallo-dependent hydrolases"/>
    <property type="match status" value="1"/>
</dbReference>
<dbReference type="EMBL" id="AY458644">
    <property type="protein sequence ID" value="AAR37998.1"/>
    <property type="molecule type" value="Genomic_DNA"/>
</dbReference>
<dbReference type="PANTHER" id="PTHR11647:SF1">
    <property type="entry name" value="COLLAPSIN RESPONSE MEDIATOR PROTEIN"/>
    <property type="match status" value="1"/>
</dbReference>
<dbReference type="AlphaFoldDB" id="Q6SG64"/>
<keyword evidence="3" id="KW-0378">Hydrolase</keyword>
<reference evidence="3" key="1">
    <citation type="submission" date="2003-11" db="EMBL/GenBank/DDBJ databases">
        <authorList>
            <person name="Heidelberg J.F."/>
            <person name="Eisen J.A."/>
            <person name="Nelson W.C."/>
            <person name="DeLong E.F."/>
        </authorList>
    </citation>
    <scope>NUCLEOTIDE SEQUENCE</scope>
</reference>
<reference evidence="3" key="2">
    <citation type="submission" date="2003-12" db="EMBL/GenBank/DDBJ databases">
        <title>Monterey Bay Coastal Ocean Microbial Observatory environmental clone sequencing.</title>
        <authorList>
            <person name="DeLong E.F."/>
        </authorList>
    </citation>
    <scope>NUCLEOTIDE SEQUENCE</scope>
</reference>
<name>Q6SG64_9BACT</name>
<accession>Q6SG64</accession>
<proteinExistence type="predicted"/>
<organism evidence="3">
    <name type="scientific">uncultured marine bacterium 562</name>
    <dbReference type="NCBI Taxonomy" id="257397"/>
    <lineage>
        <taxon>Bacteria</taxon>
        <taxon>environmental samples</taxon>
    </lineage>
</organism>
<evidence type="ECO:0000259" key="2">
    <source>
        <dbReference type="Pfam" id="PF07969"/>
    </source>
</evidence>
<dbReference type="Gene3D" id="3.20.20.140">
    <property type="entry name" value="Metal-dependent hydrolases"/>
    <property type="match status" value="1"/>
</dbReference>
<evidence type="ECO:0000256" key="1">
    <source>
        <dbReference type="SAM" id="SignalP"/>
    </source>
</evidence>
<dbReference type="GO" id="GO:0016812">
    <property type="term" value="F:hydrolase activity, acting on carbon-nitrogen (but not peptide) bonds, in cyclic amides"/>
    <property type="evidence" value="ECO:0007669"/>
    <property type="project" value="TreeGrafter"/>
</dbReference>
<dbReference type="SUPFAM" id="SSF51556">
    <property type="entry name" value="Metallo-dependent hydrolases"/>
    <property type="match status" value="1"/>
</dbReference>
<sequence length="421" mass="45740">MINKHILFLALLIFSANTIFAQSIVIKNATIYNGIDDNPFSGNILIEDGLIKKVSKSLIQGDQVIDADGKIVTPGFIASATEIGIVEIGALSVTRDDESNVYSIGFSIHDAFNPNSTLIPWNRSNGITSAITLPRNTSSPIGGLGSFFVLDSNLNIDSKQDMVMIGRIGGSSSSSRSEMLSLTDDILSFASSISAKDVRTNSDIDSLIDSSSIADYLELKPRDVKALFKLFNENMPLMISSNRASDILKLIELKKKYNLNLIIMGAQEATLVSRQIADSKIPLVVNPINNIPNSFDELAANKNLSSRLEDAGVLMMFNYGSHNSHLMRQGAGIAVANGMSYGGAIKALTSNVASSFNIEDRGSISPGKVADLVIWEADPLEPSSMPEKVFINGIDMDLTTRSTRLRDRYTKNFDKPNTYRN</sequence>
<feature type="chain" id="PRO_5004280404" evidence="1">
    <location>
        <begin position="22"/>
        <end position="421"/>
    </location>
</feature>
<dbReference type="InterPro" id="IPR050378">
    <property type="entry name" value="Metallo-dep_Hydrolases_sf"/>
</dbReference>
<dbReference type="Gene3D" id="2.30.40.10">
    <property type="entry name" value="Urease, subunit C, domain 1"/>
    <property type="match status" value="1"/>
</dbReference>
<keyword evidence="1" id="KW-0732">Signal</keyword>
<dbReference type="GO" id="GO:0005829">
    <property type="term" value="C:cytosol"/>
    <property type="evidence" value="ECO:0007669"/>
    <property type="project" value="TreeGrafter"/>
</dbReference>
<protein>
    <submittedName>
        <fullName evidence="3">Amidohydrolase family protein</fullName>
    </submittedName>
</protein>
<dbReference type="InterPro" id="IPR013108">
    <property type="entry name" value="Amidohydro_3"/>
</dbReference>
<dbReference type="Pfam" id="PF07969">
    <property type="entry name" value="Amidohydro_3"/>
    <property type="match status" value="1"/>
</dbReference>
<gene>
    <name evidence="3" type="ORF">MBMO_EBAC000-45B06.13</name>
</gene>